<evidence type="ECO:0000313" key="5">
    <source>
        <dbReference type="EMBL" id="PIP31813.1"/>
    </source>
</evidence>
<dbReference type="GO" id="GO:0047429">
    <property type="term" value="F:nucleoside triphosphate diphosphatase activity"/>
    <property type="evidence" value="ECO:0007669"/>
    <property type="project" value="UniProtKB-EC"/>
</dbReference>
<comment type="subcellular location">
    <subcellularLocation>
        <location evidence="1 4">Cytoplasm</location>
    </subcellularLocation>
</comment>
<feature type="active site" description="Proton acceptor" evidence="4">
    <location>
        <position position="79"/>
    </location>
</feature>
<evidence type="ECO:0000256" key="4">
    <source>
        <dbReference type="HAMAP-Rule" id="MF_00528"/>
    </source>
</evidence>
<protein>
    <recommendedName>
        <fullName evidence="4">Nucleoside triphosphate pyrophosphatase</fullName>
        <ecNumber evidence="4">3.6.1.9</ecNumber>
    </recommendedName>
    <alternativeName>
        <fullName evidence="4">Nucleotide pyrophosphatase</fullName>
        <shortName evidence="4">Nucleotide PPase</shortName>
    </alternativeName>
</protein>
<dbReference type="EMBL" id="PCSB01000031">
    <property type="protein sequence ID" value="PIP31813.1"/>
    <property type="molecule type" value="Genomic_DNA"/>
</dbReference>
<keyword evidence="4" id="KW-0546">Nucleotide metabolism</keyword>
<dbReference type="AlphaFoldDB" id="A0A2G9ZF70"/>
<proteinExistence type="inferred from homology"/>
<dbReference type="HAMAP" id="MF_00528">
    <property type="entry name" value="Maf"/>
    <property type="match status" value="1"/>
</dbReference>
<dbReference type="Proteomes" id="UP000230447">
    <property type="component" value="Unassembled WGS sequence"/>
</dbReference>
<name>A0A2G9ZF70_9BACT</name>
<dbReference type="PANTHER" id="PTHR43213:SF10">
    <property type="entry name" value="7-METHYL-GTP PYROPHOSPHATASE"/>
    <property type="match status" value="1"/>
</dbReference>
<comment type="cofactor">
    <cofactor evidence="4">
        <name>a divalent metal cation</name>
        <dbReference type="ChEBI" id="CHEBI:60240"/>
    </cofactor>
</comment>
<dbReference type="InterPro" id="IPR003697">
    <property type="entry name" value="Maf-like"/>
</dbReference>
<gene>
    <name evidence="5" type="ORF">COX24_01635</name>
</gene>
<comment type="catalytic activity">
    <reaction evidence="4">
        <text>a 2'-deoxyribonucleoside 5'-triphosphate + H2O = a 2'-deoxyribonucleoside 5'-phosphate + diphosphate + H(+)</text>
        <dbReference type="Rhea" id="RHEA:44644"/>
        <dbReference type="ChEBI" id="CHEBI:15377"/>
        <dbReference type="ChEBI" id="CHEBI:15378"/>
        <dbReference type="ChEBI" id="CHEBI:33019"/>
        <dbReference type="ChEBI" id="CHEBI:61560"/>
        <dbReference type="ChEBI" id="CHEBI:65317"/>
        <dbReference type="EC" id="3.6.1.9"/>
    </reaction>
</comment>
<evidence type="ECO:0000256" key="3">
    <source>
        <dbReference type="ARBA" id="ARBA00022801"/>
    </source>
</evidence>
<accession>A0A2G9ZF70</accession>
<comment type="caution">
    <text evidence="4">Lacks conserved residue(s) required for the propagation of feature annotation.</text>
</comment>
<comment type="similarity">
    <text evidence="4">Belongs to the Maf family.</text>
</comment>
<dbReference type="GO" id="GO:0009117">
    <property type="term" value="P:nucleotide metabolic process"/>
    <property type="evidence" value="ECO:0007669"/>
    <property type="project" value="UniProtKB-KW"/>
</dbReference>
<dbReference type="EC" id="3.6.1.9" evidence="4"/>
<comment type="caution">
    <text evidence="5">The sequence shown here is derived from an EMBL/GenBank/DDBJ whole genome shotgun (WGS) entry which is preliminary data.</text>
</comment>
<dbReference type="GO" id="GO:0005737">
    <property type="term" value="C:cytoplasm"/>
    <property type="evidence" value="ECO:0007669"/>
    <property type="project" value="UniProtKB-SubCell"/>
</dbReference>
<dbReference type="SUPFAM" id="SSF52972">
    <property type="entry name" value="ITPase-like"/>
    <property type="match status" value="1"/>
</dbReference>
<keyword evidence="2 4" id="KW-0963">Cytoplasm</keyword>
<dbReference type="Pfam" id="PF02545">
    <property type="entry name" value="Maf"/>
    <property type="match status" value="1"/>
</dbReference>
<dbReference type="PANTHER" id="PTHR43213">
    <property type="entry name" value="BIFUNCTIONAL DTTP/UTP PYROPHOSPHATASE/METHYLTRANSFERASE PROTEIN-RELATED"/>
    <property type="match status" value="1"/>
</dbReference>
<evidence type="ECO:0000256" key="1">
    <source>
        <dbReference type="ARBA" id="ARBA00004496"/>
    </source>
</evidence>
<reference evidence="5 6" key="1">
    <citation type="submission" date="2017-09" db="EMBL/GenBank/DDBJ databases">
        <title>Depth-based differentiation of microbial function through sediment-hosted aquifers and enrichment of novel symbionts in the deep terrestrial subsurface.</title>
        <authorList>
            <person name="Probst A.J."/>
            <person name="Ladd B."/>
            <person name="Jarett J.K."/>
            <person name="Geller-Mcgrath D.E."/>
            <person name="Sieber C.M."/>
            <person name="Emerson J.B."/>
            <person name="Anantharaman K."/>
            <person name="Thomas B.C."/>
            <person name="Malmstrom R."/>
            <person name="Stieglmeier M."/>
            <person name="Klingl A."/>
            <person name="Woyke T."/>
            <person name="Ryan C.M."/>
            <person name="Banfield J.F."/>
        </authorList>
    </citation>
    <scope>NUCLEOTIDE SEQUENCE [LARGE SCALE GENOMIC DNA]</scope>
    <source>
        <strain evidence="5">CG23_combo_of_CG06-09_8_20_14_all_37_87_8</strain>
    </source>
</reference>
<evidence type="ECO:0000256" key="2">
    <source>
        <dbReference type="ARBA" id="ARBA00022490"/>
    </source>
</evidence>
<keyword evidence="3 4" id="KW-0378">Hydrolase</keyword>
<comment type="catalytic activity">
    <reaction evidence="4">
        <text>a ribonucleoside 5'-triphosphate + H2O = a ribonucleoside 5'-phosphate + diphosphate + H(+)</text>
        <dbReference type="Rhea" id="RHEA:23996"/>
        <dbReference type="ChEBI" id="CHEBI:15377"/>
        <dbReference type="ChEBI" id="CHEBI:15378"/>
        <dbReference type="ChEBI" id="CHEBI:33019"/>
        <dbReference type="ChEBI" id="CHEBI:58043"/>
        <dbReference type="ChEBI" id="CHEBI:61557"/>
        <dbReference type="EC" id="3.6.1.9"/>
    </reaction>
</comment>
<organism evidence="5 6">
    <name type="scientific">bacterium (Candidatus Gribaldobacteria) CG23_combo_of_CG06-09_8_20_14_all_37_87_8</name>
    <dbReference type="NCBI Taxonomy" id="2014278"/>
    <lineage>
        <taxon>Bacteria</taxon>
        <taxon>Candidatus Gribaldobacteria</taxon>
    </lineage>
</organism>
<dbReference type="InterPro" id="IPR029001">
    <property type="entry name" value="ITPase-like_fam"/>
</dbReference>
<comment type="function">
    <text evidence="4">Nucleoside triphosphate pyrophosphatase. May have a dual role in cell division arrest and in preventing the incorporation of modified nucleotides into cellular nucleic acids.</text>
</comment>
<evidence type="ECO:0000313" key="6">
    <source>
        <dbReference type="Proteomes" id="UP000230447"/>
    </source>
</evidence>
<sequence>MEEGKMEQEKIILATTSPSRREAFEFLNIPFTAEGSKVEEKFEQRSNSPKALVLCLSEIKATAVAKKHLEEQTFIFGFDSVGFHKNKILEKPANKAAAKQRLLNLSGQKHSFLTGLTLLKTGGGRVEQLDQRVVETEVKFRELALEEVEQYLNKDPHFKTYALGYNPVAFVSSSFIEEINGSPTNIMRGIPLNTAAEMLSNFGLYPAKEIKPKIVICASSAFRKEMVEYKAKLKELGLTAIVHPLYEEVVKGEHPDFLEKIKTEHGAIKREYGFVQWYFDQIKTADGILVLNLEKNGVNGYVGVNTASEMLFALYCKKVVFLLNPAQIKCPSYDEVMASTDLVLNGDLSQIKERLTKKF</sequence>
<dbReference type="Gene3D" id="3.90.950.10">
    <property type="match status" value="1"/>
</dbReference>